<accession>A0A2R7YYW5</accession>
<dbReference type="AlphaFoldDB" id="A0A2R7YYW5"/>
<dbReference type="EMBL" id="PYXZ01000002">
    <property type="protein sequence ID" value="PUA81575.1"/>
    <property type="molecule type" value="Genomic_DNA"/>
</dbReference>
<dbReference type="InterPro" id="IPR050879">
    <property type="entry name" value="Acyltransferase_3"/>
</dbReference>
<dbReference type="GO" id="GO:0016020">
    <property type="term" value="C:membrane"/>
    <property type="evidence" value="ECO:0007669"/>
    <property type="project" value="TreeGrafter"/>
</dbReference>
<feature type="transmembrane region" description="Helical" evidence="1">
    <location>
        <begin position="52"/>
        <end position="70"/>
    </location>
</feature>
<evidence type="ECO:0000259" key="2">
    <source>
        <dbReference type="Pfam" id="PF01757"/>
    </source>
</evidence>
<sequence length="398" mass="41802">MRRSTEPTSHGNEPGRPVALGYQPALDGLRALAALSVVGFHLRVPGFDGGSLGVDMFFVLSGFLISGLILREVSARGSLSFSGFYLRRGLRLLPAYFAVVAVCVAGDVLVVDAGGTLRGALFSFLYVANWAAALGAGMGTLGHTWSLSVEEQFYLLWPVLLVGATTAARRWRTSLPAIIAAACALAWAGAAYAVFAADVEMGMLNNATQFRAAELLTGCTLAAVLLTGDPRRRVWTARSAPLAGVVSLVGLVALVMVGAPTSTTVLLGTWVGVSVFTTALIASVRSEGSPAARLLSVGPLVLVGKMSYGLYLWHYPVLVSIDAAVGLDSLGAKLLAATLTALVVPASYYWLETPFLRLKSRVGAQLSSSSTSSAYSPTTNTPLVRSRTHWVPTGWPSR</sequence>
<name>A0A2R7YYW5_9ACTN</name>
<feature type="transmembrane region" description="Helical" evidence="1">
    <location>
        <begin position="175"/>
        <end position="197"/>
    </location>
</feature>
<organism evidence="3 4">
    <name type="scientific">Nocardioides currus</name>
    <dbReference type="NCBI Taxonomy" id="2133958"/>
    <lineage>
        <taxon>Bacteria</taxon>
        <taxon>Bacillati</taxon>
        <taxon>Actinomycetota</taxon>
        <taxon>Actinomycetes</taxon>
        <taxon>Propionibacteriales</taxon>
        <taxon>Nocardioidaceae</taxon>
        <taxon>Nocardioides</taxon>
    </lineage>
</organism>
<protein>
    <recommendedName>
        <fullName evidence="2">Acyltransferase 3 domain-containing protein</fullName>
    </recommendedName>
</protein>
<dbReference type="InterPro" id="IPR002656">
    <property type="entry name" value="Acyl_transf_3_dom"/>
</dbReference>
<proteinExistence type="predicted"/>
<feature type="transmembrane region" description="Helical" evidence="1">
    <location>
        <begin position="294"/>
        <end position="314"/>
    </location>
</feature>
<dbReference type="Pfam" id="PF01757">
    <property type="entry name" value="Acyl_transf_3"/>
    <property type="match status" value="1"/>
</dbReference>
<gene>
    <name evidence="3" type="ORF">C7S10_05730</name>
</gene>
<comment type="caution">
    <text evidence="3">The sequence shown here is derived from an EMBL/GenBank/DDBJ whole genome shotgun (WGS) entry which is preliminary data.</text>
</comment>
<feature type="transmembrane region" description="Helical" evidence="1">
    <location>
        <begin position="90"/>
        <end position="111"/>
    </location>
</feature>
<keyword evidence="1" id="KW-0472">Membrane</keyword>
<dbReference type="OrthoDB" id="3404679at2"/>
<feature type="transmembrane region" description="Helical" evidence="1">
    <location>
        <begin position="334"/>
        <end position="351"/>
    </location>
</feature>
<feature type="transmembrane region" description="Helical" evidence="1">
    <location>
        <begin position="209"/>
        <end position="228"/>
    </location>
</feature>
<keyword evidence="1" id="KW-1133">Transmembrane helix</keyword>
<feature type="transmembrane region" description="Helical" evidence="1">
    <location>
        <begin position="265"/>
        <end position="282"/>
    </location>
</feature>
<feature type="domain" description="Acyltransferase 3" evidence="2">
    <location>
        <begin position="25"/>
        <end position="345"/>
    </location>
</feature>
<dbReference type="GO" id="GO:0016747">
    <property type="term" value="F:acyltransferase activity, transferring groups other than amino-acyl groups"/>
    <property type="evidence" value="ECO:0007669"/>
    <property type="project" value="InterPro"/>
</dbReference>
<keyword evidence="4" id="KW-1185">Reference proteome</keyword>
<dbReference type="PANTHER" id="PTHR23028:SF53">
    <property type="entry name" value="ACYL_TRANSF_3 DOMAIN-CONTAINING PROTEIN"/>
    <property type="match status" value="1"/>
</dbReference>
<evidence type="ECO:0000313" key="3">
    <source>
        <dbReference type="EMBL" id="PUA81575.1"/>
    </source>
</evidence>
<feature type="transmembrane region" description="Helical" evidence="1">
    <location>
        <begin position="123"/>
        <end position="146"/>
    </location>
</feature>
<dbReference type="RefSeq" id="WP_108343467.1">
    <property type="nucleotide sequence ID" value="NZ_PYXZ01000002.1"/>
</dbReference>
<dbReference type="PANTHER" id="PTHR23028">
    <property type="entry name" value="ACETYLTRANSFERASE"/>
    <property type="match status" value="1"/>
</dbReference>
<dbReference type="Proteomes" id="UP000244867">
    <property type="component" value="Unassembled WGS sequence"/>
</dbReference>
<evidence type="ECO:0000313" key="4">
    <source>
        <dbReference type="Proteomes" id="UP000244867"/>
    </source>
</evidence>
<feature type="transmembrane region" description="Helical" evidence="1">
    <location>
        <begin position="240"/>
        <end position="259"/>
    </location>
</feature>
<dbReference type="GO" id="GO:0009103">
    <property type="term" value="P:lipopolysaccharide biosynthetic process"/>
    <property type="evidence" value="ECO:0007669"/>
    <property type="project" value="TreeGrafter"/>
</dbReference>
<evidence type="ECO:0000256" key="1">
    <source>
        <dbReference type="SAM" id="Phobius"/>
    </source>
</evidence>
<keyword evidence="1" id="KW-0812">Transmembrane</keyword>
<reference evidence="3 4" key="1">
    <citation type="submission" date="2018-03" db="EMBL/GenBank/DDBJ databases">
        <authorList>
            <person name="Keele B.F."/>
        </authorList>
    </citation>
    <scope>NUCLEOTIDE SEQUENCE [LARGE SCALE GENOMIC DNA]</scope>
    <source>
        <strain evidence="3 4">IB-3</strain>
    </source>
</reference>